<evidence type="ECO:0000256" key="2">
    <source>
        <dbReference type="SAM" id="Phobius"/>
    </source>
</evidence>
<dbReference type="RefSeq" id="XP_014159916.1">
    <property type="nucleotide sequence ID" value="XM_014304441.1"/>
</dbReference>
<reference evidence="3 4" key="1">
    <citation type="submission" date="2011-02" db="EMBL/GenBank/DDBJ databases">
        <title>The Genome Sequence of Sphaeroforma arctica JP610.</title>
        <authorList>
            <consortium name="The Broad Institute Genome Sequencing Platform"/>
            <person name="Russ C."/>
            <person name="Cuomo C."/>
            <person name="Young S.K."/>
            <person name="Zeng Q."/>
            <person name="Gargeya S."/>
            <person name="Alvarado L."/>
            <person name="Berlin A."/>
            <person name="Chapman S.B."/>
            <person name="Chen Z."/>
            <person name="Freedman E."/>
            <person name="Gellesch M."/>
            <person name="Goldberg J."/>
            <person name="Griggs A."/>
            <person name="Gujja S."/>
            <person name="Heilman E."/>
            <person name="Heiman D."/>
            <person name="Howarth C."/>
            <person name="Mehta T."/>
            <person name="Neiman D."/>
            <person name="Pearson M."/>
            <person name="Roberts A."/>
            <person name="Saif S."/>
            <person name="Shea T."/>
            <person name="Shenoy N."/>
            <person name="Sisk P."/>
            <person name="Stolte C."/>
            <person name="Sykes S."/>
            <person name="White J."/>
            <person name="Yandava C."/>
            <person name="Burger G."/>
            <person name="Gray M.W."/>
            <person name="Holland P.W.H."/>
            <person name="King N."/>
            <person name="Lang F.B.F."/>
            <person name="Roger A.J."/>
            <person name="Ruiz-Trillo I."/>
            <person name="Haas B."/>
            <person name="Nusbaum C."/>
            <person name="Birren B."/>
        </authorList>
    </citation>
    <scope>NUCLEOTIDE SEQUENCE [LARGE SCALE GENOMIC DNA]</scope>
    <source>
        <strain evidence="3 4">JP610</strain>
    </source>
</reference>
<gene>
    <name evidence="3" type="ORF">SARC_01815</name>
</gene>
<name>A0A0L0GAR7_9EUKA</name>
<protein>
    <submittedName>
        <fullName evidence="3">Uncharacterized protein</fullName>
    </submittedName>
</protein>
<sequence>MNGDARSGSGMLLGDSPDDSDNDMNFDSERGDPTMHSTADVLSYYSRKDSRDRDGCSSRNAGVAFIVMSVLGLLFGFIIISRNALHGEAGVLESEDRENLTHLLPNASIDDSKVFTSIVTSTVLVTATTEITETV</sequence>
<keyword evidence="2" id="KW-1133">Transmembrane helix</keyword>
<evidence type="ECO:0000313" key="4">
    <source>
        <dbReference type="Proteomes" id="UP000054560"/>
    </source>
</evidence>
<feature type="compositionally biased region" description="Acidic residues" evidence="1">
    <location>
        <begin position="16"/>
        <end position="26"/>
    </location>
</feature>
<dbReference type="GeneID" id="25902319"/>
<keyword evidence="4" id="KW-1185">Reference proteome</keyword>
<evidence type="ECO:0000256" key="1">
    <source>
        <dbReference type="SAM" id="MobiDB-lite"/>
    </source>
</evidence>
<dbReference type="Proteomes" id="UP000054560">
    <property type="component" value="Unassembled WGS sequence"/>
</dbReference>
<evidence type="ECO:0000313" key="3">
    <source>
        <dbReference type="EMBL" id="KNC86014.1"/>
    </source>
</evidence>
<feature type="region of interest" description="Disordered" evidence="1">
    <location>
        <begin position="1"/>
        <end position="39"/>
    </location>
</feature>
<keyword evidence="2" id="KW-0472">Membrane</keyword>
<proteinExistence type="predicted"/>
<feature type="transmembrane region" description="Helical" evidence="2">
    <location>
        <begin position="61"/>
        <end position="80"/>
    </location>
</feature>
<keyword evidence="2" id="KW-0812">Transmembrane</keyword>
<organism evidence="3 4">
    <name type="scientific">Sphaeroforma arctica JP610</name>
    <dbReference type="NCBI Taxonomy" id="667725"/>
    <lineage>
        <taxon>Eukaryota</taxon>
        <taxon>Ichthyosporea</taxon>
        <taxon>Ichthyophonida</taxon>
        <taxon>Sphaeroforma</taxon>
    </lineage>
</organism>
<accession>A0A0L0GAR7</accession>
<dbReference type="EMBL" id="KQ241672">
    <property type="protein sequence ID" value="KNC86014.1"/>
    <property type="molecule type" value="Genomic_DNA"/>
</dbReference>
<dbReference type="AlphaFoldDB" id="A0A0L0GAR7"/>